<accession>A0A7E4VQ48</accession>
<evidence type="ECO:0000313" key="3">
    <source>
        <dbReference type="WBParaSite" id="Pan_g2353.t1"/>
    </source>
</evidence>
<evidence type="ECO:0000313" key="2">
    <source>
        <dbReference type="Proteomes" id="UP000492821"/>
    </source>
</evidence>
<feature type="compositionally biased region" description="Basic and acidic residues" evidence="1">
    <location>
        <begin position="96"/>
        <end position="115"/>
    </location>
</feature>
<sequence length="193" mass="22152">MFSWDNPDVHGMIDRYVKATYLPHLGVKTKPLESSASEISAVIKTRYHVYFSRHAVRHQLEKHRRLIASDVTTPVVSHKRKVREAESPSTSSEPGHSSKAESEEPPAKIPKDDTRFETRRITEQLIRQFMYGGGPFVPRVHHFVPASDSTWKVNPKVLAENMEASGTDFKRNSYPYEDIDYIDPADILPFFKQ</sequence>
<evidence type="ECO:0000256" key="1">
    <source>
        <dbReference type="SAM" id="MobiDB-lite"/>
    </source>
</evidence>
<dbReference type="WBParaSite" id="Pan_g2353.t1">
    <property type="protein sequence ID" value="Pan_g2353.t1"/>
    <property type="gene ID" value="Pan_g2353"/>
</dbReference>
<reference evidence="2" key="1">
    <citation type="journal article" date="2013" name="Genetics">
        <title>The draft genome and transcriptome of Panagrellus redivivus are shaped by the harsh demands of a free-living lifestyle.</title>
        <authorList>
            <person name="Srinivasan J."/>
            <person name="Dillman A.R."/>
            <person name="Macchietto M.G."/>
            <person name="Heikkinen L."/>
            <person name="Lakso M."/>
            <person name="Fracchia K.M."/>
            <person name="Antoshechkin I."/>
            <person name="Mortazavi A."/>
            <person name="Wong G."/>
            <person name="Sternberg P.W."/>
        </authorList>
    </citation>
    <scope>NUCLEOTIDE SEQUENCE [LARGE SCALE GENOMIC DNA]</scope>
    <source>
        <strain evidence="2">MT8872</strain>
    </source>
</reference>
<organism evidence="2 3">
    <name type="scientific">Panagrellus redivivus</name>
    <name type="common">Microworm</name>
    <dbReference type="NCBI Taxonomy" id="6233"/>
    <lineage>
        <taxon>Eukaryota</taxon>
        <taxon>Metazoa</taxon>
        <taxon>Ecdysozoa</taxon>
        <taxon>Nematoda</taxon>
        <taxon>Chromadorea</taxon>
        <taxon>Rhabditida</taxon>
        <taxon>Tylenchina</taxon>
        <taxon>Panagrolaimomorpha</taxon>
        <taxon>Panagrolaimoidea</taxon>
        <taxon>Panagrolaimidae</taxon>
        <taxon>Panagrellus</taxon>
    </lineage>
</organism>
<protein>
    <submittedName>
        <fullName evidence="3">SAP30_Sin3_bdg domain-containing protein</fullName>
    </submittedName>
</protein>
<name>A0A7E4VQ48_PANRE</name>
<dbReference type="AlphaFoldDB" id="A0A7E4VQ48"/>
<feature type="region of interest" description="Disordered" evidence="1">
    <location>
        <begin position="71"/>
        <end position="115"/>
    </location>
</feature>
<dbReference type="Proteomes" id="UP000492821">
    <property type="component" value="Unassembled WGS sequence"/>
</dbReference>
<keyword evidence="2" id="KW-1185">Reference proteome</keyword>
<proteinExistence type="predicted"/>
<reference evidence="3" key="2">
    <citation type="submission" date="2020-10" db="UniProtKB">
        <authorList>
            <consortium name="WormBaseParasite"/>
        </authorList>
    </citation>
    <scope>IDENTIFICATION</scope>
</reference>